<protein>
    <recommendedName>
        <fullName evidence="5">Permease</fullName>
    </recommendedName>
</protein>
<evidence type="ECO:0000256" key="1">
    <source>
        <dbReference type="SAM" id="MobiDB-lite"/>
    </source>
</evidence>
<evidence type="ECO:0000313" key="3">
    <source>
        <dbReference type="EMBL" id="NWB45624.1"/>
    </source>
</evidence>
<keyword evidence="2" id="KW-0812">Transmembrane</keyword>
<sequence length="263" mass="30801">MKNAINEGGQNTPPEELDTPSRPPLEGLELMAWTVKAMPQITPTVNTILGSIMLIPLSMLLYGYFDTHENGRMSFFTFFGSTVSCLWLFFWRFVFRQKTVYHYRITDQGAEMEYYLHYPKHFRAFLKGLSIVFLIVVLGFISVDPAFIWMLAGPGGMAIMASKSLITWKNEIRFYQFTWDRPNWIFTDRKRNFITVKRHHRPDITFQENYLGFDIYPPEGKLDEILSIIKAYAPANIDYEEGNWSEKVEIADMRLHNQEQQPL</sequence>
<proteinExistence type="predicted"/>
<name>A0A7Y7WBG2_9PSED</name>
<organism evidence="3 4">
    <name type="scientific">Pseudomonas gingeri</name>
    <dbReference type="NCBI Taxonomy" id="117681"/>
    <lineage>
        <taxon>Bacteria</taxon>
        <taxon>Pseudomonadati</taxon>
        <taxon>Pseudomonadota</taxon>
        <taxon>Gammaproteobacteria</taxon>
        <taxon>Pseudomonadales</taxon>
        <taxon>Pseudomonadaceae</taxon>
        <taxon>Pseudomonas</taxon>
    </lineage>
</organism>
<keyword evidence="2" id="KW-0472">Membrane</keyword>
<gene>
    <name evidence="3" type="ORF">HX829_03880</name>
</gene>
<evidence type="ECO:0000313" key="4">
    <source>
        <dbReference type="Proteomes" id="UP000582981"/>
    </source>
</evidence>
<reference evidence="3 4" key="1">
    <citation type="submission" date="2020-04" db="EMBL/GenBank/DDBJ databases">
        <title>Molecular characterization of pseudomonads from Agaricus bisporus reveal novel blotch 2 pathogens in Western Europe.</title>
        <authorList>
            <person name="Taparia T."/>
            <person name="Krijger M."/>
            <person name="Haynes E."/>
            <person name="Elpinstone J.G."/>
            <person name="Noble R."/>
            <person name="Van Der Wolf J."/>
        </authorList>
    </citation>
    <scope>NUCLEOTIDE SEQUENCE [LARGE SCALE GENOMIC DNA]</scope>
    <source>
        <strain evidence="3 4">F1001</strain>
    </source>
</reference>
<accession>A0A7Y7WBG2</accession>
<keyword evidence="2" id="KW-1133">Transmembrane helix</keyword>
<evidence type="ECO:0000256" key="2">
    <source>
        <dbReference type="SAM" id="Phobius"/>
    </source>
</evidence>
<evidence type="ECO:0008006" key="5">
    <source>
        <dbReference type="Google" id="ProtNLM"/>
    </source>
</evidence>
<feature type="transmembrane region" description="Helical" evidence="2">
    <location>
        <begin position="76"/>
        <end position="95"/>
    </location>
</feature>
<feature type="transmembrane region" description="Helical" evidence="2">
    <location>
        <begin position="124"/>
        <end position="141"/>
    </location>
</feature>
<dbReference type="RefSeq" id="WP_177143345.1">
    <property type="nucleotide sequence ID" value="NZ_JACAPU010000003.1"/>
</dbReference>
<feature type="region of interest" description="Disordered" evidence="1">
    <location>
        <begin position="1"/>
        <end position="22"/>
    </location>
</feature>
<dbReference type="Proteomes" id="UP000582981">
    <property type="component" value="Unassembled WGS sequence"/>
</dbReference>
<dbReference type="EMBL" id="JACAPU010000003">
    <property type="protein sequence ID" value="NWB45624.1"/>
    <property type="molecule type" value="Genomic_DNA"/>
</dbReference>
<dbReference type="AlphaFoldDB" id="A0A7Y7WBG2"/>
<comment type="caution">
    <text evidence="3">The sequence shown here is derived from an EMBL/GenBank/DDBJ whole genome shotgun (WGS) entry which is preliminary data.</text>
</comment>
<feature type="transmembrane region" description="Helical" evidence="2">
    <location>
        <begin position="45"/>
        <end position="64"/>
    </location>
</feature>